<keyword evidence="11" id="KW-1185">Reference proteome</keyword>
<keyword evidence="2" id="KW-0156">Chromatin regulator</keyword>
<dbReference type="AlphaFoldDB" id="A0A1A6HBD5"/>
<accession>A0A1A6HBD5</accession>
<dbReference type="STRING" id="56216.A0A1A6HBD5"/>
<evidence type="ECO:0000256" key="7">
    <source>
        <dbReference type="ARBA" id="ARBA00040982"/>
    </source>
</evidence>
<dbReference type="PANTHER" id="PTHR22881:SF4">
    <property type="entry name" value="BROMODOMAIN-CONTAINING PROTEIN 9"/>
    <property type="match status" value="1"/>
</dbReference>
<dbReference type="GO" id="GO:0005634">
    <property type="term" value="C:nucleus"/>
    <property type="evidence" value="ECO:0007669"/>
    <property type="project" value="UniProtKB-SubCell"/>
</dbReference>
<dbReference type="Pfam" id="PF00439">
    <property type="entry name" value="Bromodomain"/>
    <property type="match status" value="1"/>
</dbReference>
<protein>
    <recommendedName>
        <fullName evidence="7">Bromodomain-containing protein 9</fullName>
    </recommendedName>
</protein>
<gene>
    <name evidence="10" type="ORF">A6R68_14535</name>
</gene>
<proteinExistence type="predicted"/>
<dbReference type="GO" id="GO:0006357">
    <property type="term" value="P:regulation of transcription by RNA polymerase II"/>
    <property type="evidence" value="ECO:0007669"/>
    <property type="project" value="TreeGrafter"/>
</dbReference>
<dbReference type="SUPFAM" id="SSF47370">
    <property type="entry name" value="Bromodomain"/>
    <property type="match status" value="1"/>
</dbReference>
<comment type="subcellular location">
    <subcellularLocation>
        <location evidence="1">Nucleus</location>
    </subcellularLocation>
</comment>
<evidence type="ECO:0000256" key="5">
    <source>
        <dbReference type="ARBA" id="ARBA00023163"/>
    </source>
</evidence>
<evidence type="ECO:0000256" key="6">
    <source>
        <dbReference type="ARBA" id="ARBA00023242"/>
    </source>
</evidence>
<keyword evidence="5" id="KW-0804">Transcription</keyword>
<sequence length="217" mass="24138">MKDKIVANEYKSVTEFKADFKLMCDNAMTYNRPDTVYYKLAKKILHAGFKMMSKERLLALKRSMSFMQDMDFSQQAALLGSEDPAVEEPVPEVVPVQVETTKKSKKPSREVISCMFEPEGNACSLTDSTAEEHVLALVEHAADEARDRINRFLPGGKMGYLKKLGDGSLLYSVVNATEPDADGGCSVQGLVACMFSSKLCTCSEMQSMYNTLTSHHY</sequence>
<keyword evidence="6" id="KW-0539">Nucleus</keyword>
<evidence type="ECO:0000259" key="9">
    <source>
        <dbReference type="PROSITE" id="PS50014"/>
    </source>
</evidence>
<dbReference type="InterPro" id="IPR051831">
    <property type="entry name" value="Bromodomain_contain_prot"/>
</dbReference>
<evidence type="ECO:0000256" key="2">
    <source>
        <dbReference type="ARBA" id="ARBA00022853"/>
    </source>
</evidence>
<organism evidence="10 11">
    <name type="scientific">Neotoma lepida</name>
    <name type="common">Desert woodrat</name>
    <dbReference type="NCBI Taxonomy" id="56216"/>
    <lineage>
        <taxon>Eukaryota</taxon>
        <taxon>Metazoa</taxon>
        <taxon>Chordata</taxon>
        <taxon>Craniata</taxon>
        <taxon>Vertebrata</taxon>
        <taxon>Euteleostomi</taxon>
        <taxon>Mammalia</taxon>
        <taxon>Eutheria</taxon>
        <taxon>Euarchontoglires</taxon>
        <taxon>Glires</taxon>
        <taxon>Rodentia</taxon>
        <taxon>Myomorpha</taxon>
        <taxon>Muroidea</taxon>
        <taxon>Cricetidae</taxon>
        <taxon>Neotominae</taxon>
        <taxon>Neotoma</taxon>
    </lineage>
</organism>
<evidence type="ECO:0000256" key="4">
    <source>
        <dbReference type="ARBA" id="ARBA00023117"/>
    </source>
</evidence>
<feature type="non-terminal residue" evidence="10">
    <location>
        <position position="217"/>
    </location>
</feature>
<dbReference type="InterPro" id="IPR001487">
    <property type="entry name" value="Bromodomain"/>
</dbReference>
<dbReference type="Proteomes" id="UP000092124">
    <property type="component" value="Unassembled WGS sequence"/>
</dbReference>
<evidence type="ECO:0000256" key="3">
    <source>
        <dbReference type="ARBA" id="ARBA00023015"/>
    </source>
</evidence>
<evidence type="ECO:0000256" key="1">
    <source>
        <dbReference type="ARBA" id="ARBA00004123"/>
    </source>
</evidence>
<dbReference type="PRINTS" id="PR00503">
    <property type="entry name" value="BROMODOMAIN"/>
</dbReference>
<dbReference type="PROSITE" id="PS50014">
    <property type="entry name" value="BROMODOMAIN_2"/>
    <property type="match status" value="1"/>
</dbReference>
<dbReference type="OrthoDB" id="21648at2759"/>
<evidence type="ECO:0000313" key="10">
    <source>
        <dbReference type="EMBL" id="OBS74927.1"/>
    </source>
</evidence>
<keyword evidence="4 8" id="KW-0103">Bromodomain</keyword>
<dbReference type="Pfam" id="PF12024">
    <property type="entry name" value="DUF3512"/>
    <property type="match status" value="1"/>
</dbReference>
<reference evidence="10 11" key="1">
    <citation type="submission" date="2016-06" db="EMBL/GenBank/DDBJ databases">
        <title>The Draft Genome Sequence and Annotation of the Desert Woodrat Neotoma lepida.</title>
        <authorList>
            <person name="Campbell M."/>
            <person name="Oakeson K.F."/>
            <person name="Yandell M."/>
            <person name="Halpert J.R."/>
            <person name="Dearing D."/>
        </authorList>
    </citation>
    <scope>NUCLEOTIDE SEQUENCE [LARGE SCALE GENOMIC DNA]</scope>
    <source>
        <strain evidence="10">417</strain>
        <tissue evidence="10">Liver</tissue>
    </source>
</reference>
<name>A0A1A6HBD5_NEOLE</name>
<comment type="caution">
    <text evidence="10">The sequence shown here is derived from an EMBL/GenBank/DDBJ whole genome shotgun (WGS) entry which is preliminary data.</text>
</comment>
<dbReference type="Gene3D" id="1.20.920.10">
    <property type="entry name" value="Bromodomain-like"/>
    <property type="match status" value="1"/>
</dbReference>
<dbReference type="PANTHER" id="PTHR22881">
    <property type="entry name" value="BROMODOMAIN CONTAINING PROTEIN"/>
    <property type="match status" value="1"/>
</dbReference>
<keyword evidence="3" id="KW-0805">Transcription regulation</keyword>
<dbReference type="EMBL" id="LZPO01044378">
    <property type="protein sequence ID" value="OBS74927.1"/>
    <property type="molecule type" value="Genomic_DNA"/>
</dbReference>
<dbReference type="InterPro" id="IPR021900">
    <property type="entry name" value="DUF3512"/>
</dbReference>
<evidence type="ECO:0000313" key="11">
    <source>
        <dbReference type="Proteomes" id="UP000092124"/>
    </source>
</evidence>
<evidence type="ECO:0000256" key="8">
    <source>
        <dbReference type="PROSITE-ProRule" id="PRU00035"/>
    </source>
</evidence>
<dbReference type="GO" id="GO:0006325">
    <property type="term" value="P:chromatin organization"/>
    <property type="evidence" value="ECO:0007669"/>
    <property type="project" value="UniProtKB-KW"/>
</dbReference>
<dbReference type="InterPro" id="IPR036427">
    <property type="entry name" value="Bromodomain-like_sf"/>
</dbReference>
<feature type="domain" description="Bromo" evidence="9">
    <location>
        <begin position="1"/>
        <end position="38"/>
    </location>
</feature>